<feature type="transmembrane region" description="Helical" evidence="14">
    <location>
        <begin position="132"/>
        <end position="150"/>
    </location>
</feature>
<dbReference type="Gene3D" id="1.20.120.1220">
    <property type="match status" value="1"/>
</dbReference>
<feature type="transmembrane region" description="Helical" evidence="14">
    <location>
        <begin position="220"/>
        <end position="249"/>
    </location>
</feature>
<dbReference type="PRINTS" id="PR00864">
    <property type="entry name" value="PREPILNPTASE"/>
</dbReference>
<dbReference type="GO" id="GO:0008168">
    <property type="term" value="F:methyltransferase activity"/>
    <property type="evidence" value="ECO:0007669"/>
    <property type="project" value="UniProtKB-KW"/>
</dbReference>
<evidence type="ECO:0000256" key="7">
    <source>
        <dbReference type="ARBA" id="ARBA00022679"/>
    </source>
</evidence>
<evidence type="ECO:0000259" key="16">
    <source>
        <dbReference type="Pfam" id="PF06750"/>
    </source>
</evidence>
<keyword evidence="7 17" id="KW-0808">Transferase</keyword>
<dbReference type="PANTHER" id="PTHR30487:SF0">
    <property type="entry name" value="PREPILIN LEADER PEPTIDASE_N-METHYLTRANSFERASE-RELATED"/>
    <property type="match status" value="1"/>
</dbReference>
<keyword evidence="3" id="KW-1003">Cell membrane</keyword>
<sequence length="291" mass="31937">MLLLFNENLTAFISIIAILGLLIGSFLNVVILRLPIMMEKEWHSQCNELLEITRTDGQTDKPFNLITPNSHCPKCNHEIKAIENIPILSYLFLKGRCSDCGIKIPARYPIIEATTALLSIAVAWHFGPTWEAAAALLLTWALITLTVIDFDHQLLPDSITLPFLWLGLGISLAGVFTDPASAIIGGLVGYLSLWSVYMLFKLTTGKEGMGHGDFKLLAMLGAWLGWQAVLPIILLSSIVGAIVGISLIVVRGRDKNIPIPFGPYLATAGWITLLWGDQIIQTYLTTMNISP</sequence>
<keyword evidence="10 17" id="KW-0378">Hydrolase</keyword>
<feature type="transmembrane region" description="Helical" evidence="14">
    <location>
        <begin position="159"/>
        <end position="176"/>
    </location>
</feature>
<dbReference type="InterPro" id="IPR014032">
    <property type="entry name" value="Peptidase_A24A_bac"/>
</dbReference>
<evidence type="ECO:0000256" key="11">
    <source>
        <dbReference type="ARBA" id="ARBA00022989"/>
    </source>
</evidence>
<evidence type="ECO:0000256" key="9">
    <source>
        <dbReference type="ARBA" id="ARBA00022692"/>
    </source>
</evidence>
<evidence type="ECO:0000313" key="17">
    <source>
        <dbReference type="EMBL" id="VAW90468.1"/>
    </source>
</evidence>
<evidence type="ECO:0000256" key="8">
    <source>
        <dbReference type="ARBA" id="ARBA00022691"/>
    </source>
</evidence>
<dbReference type="InterPro" id="IPR010627">
    <property type="entry name" value="Prepilin_pept_A24_N"/>
</dbReference>
<feature type="domain" description="Prepilin type IV endopeptidase peptidase" evidence="15">
    <location>
        <begin position="136"/>
        <end position="245"/>
    </location>
</feature>
<gene>
    <name evidence="17" type="ORF">MNBD_GAMMA17-688</name>
</gene>
<keyword evidence="13" id="KW-0511">Multifunctional enzyme</keyword>
<dbReference type="Pfam" id="PF01478">
    <property type="entry name" value="Peptidase_A24"/>
    <property type="match status" value="1"/>
</dbReference>
<feature type="domain" description="Prepilin peptidase A24 N-terminal" evidence="16">
    <location>
        <begin position="18"/>
        <end position="126"/>
    </location>
</feature>
<evidence type="ECO:0000256" key="5">
    <source>
        <dbReference type="ARBA" id="ARBA00022603"/>
    </source>
</evidence>
<keyword evidence="5 17" id="KW-0489">Methyltransferase</keyword>
<dbReference type="AlphaFoldDB" id="A0A3B0ZAN6"/>
<accession>A0A3B0ZAN6</accession>
<evidence type="ECO:0000256" key="10">
    <source>
        <dbReference type="ARBA" id="ARBA00022801"/>
    </source>
</evidence>
<evidence type="ECO:0000256" key="12">
    <source>
        <dbReference type="ARBA" id="ARBA00023136"/>
    </source>
</evidence>
<keyword evidence="6" id="KW-0645">Protease</keyword>
<feature type="transmembrane region" description="Helical" evidence="14">
    <location>
        <begin position="12"/>
        <end position="32"/>
    </location>
</feature>
<evidence type="ECO:0000256" key="2">
    <source>
        <dbReference type="ARBA" id="ARBA00005801"/>
    </source>
</evidence>
<dbReference type="InterPro" id="IPR050882">
    <property type="entry name" value="Prepilin_peptidase/N-MTase"/>
</dbReference>
<evidence type="ECO:0000256" key="4">
    <source>
        <dbReference type="ARBA" id="ARBA00022519"/>
    </source>
</evidence>
<dbReference type="FunFam" id="1.20.120.1220:FF:000001">
    <property type="entry name" value="Type 4 prepilin-like proteins leader peptide-processing enzyme"/>
    <property type="match status" value="1"/>
</dbReference>
<evidence type="ECO:0000259" key="15">
    <source>
        <dbReference type="Pfam" id="PF01478"/>
    </source>
</evidence>
<reference evidence="17" key="1">
    <citation type="submission" date="2018-06" db="EMBL/GenBank/DDBJ databases">
        <authorList>
            <person name="Zhirakovskaya E."/>
        </authorList>
    </citation>
    <scope>NUCLEOTIDE SEQUENCE</scope>
</reference>
<evidence type="ECO:0000256" key="14">
    <source>
        <dbReference type="SAM" id="Phobius"/>
    </source>
</evidence>
<dbReference type="GO" id="GO:0006465">
    <property type="term" value="P:signal peptide processing"/>
    <property type="evidence" value="ECO:0007669"/>
    <property type="project" value="TreeGrafter"/>
</dbReference>
<name>A0A3B0ZAN6_9ZZZZ</name>
<dbReference type="Pfam" id="PF06750">
    <property type="entry name" value="A24_N_bact"/>
    <property type="match status" value="1"/>
</dbReference>
<keyword evidence="11 14" id="KW-1133">Transmembrane helix</keyword>
<dbReference type="GO" id="GO:0004190">
    <property type="term" value="F:aspartic-type endopeptidase activity"/>
    <property type="evidence" value="ECO:0007669"/>
    <property type="project" value="UniProtKB-EC"/>
</dbReference>
<keyword evidence="4" id="KW-0997">Cell inner membrane</keyword>
<keyword evidence="12 14" id="KW-0472">Membrane</keyword>
<keyword evidence="8" id="KW-0949">S-adenosyl-L-methionine</keyword>
<feature type="transmembrane region" description="Helical" evidence="14">
    <location>
        <begin position="261"/>
        <end position="280"/>
    </location>
</feature>
<comment type="subcellular location">
    <subcellularLocation>
        <location evidence="1">Cell inner membrane</location>
        <topology evidence="1">Multi-pass membrane protein</topology>
    </subcellularLocation>
</comment>
<organism evidence="17">
    <name type="scientific">hydrothermal vent metagenome</name>
    <dbReference type="NCBI Taxonomy" id="652676"/>
    <lineage>
        <taxon>unclassified sequences</taxon>
        <taxon>metagenomes</taxon>
        <taxon>ecological metagenomes</taxon>
    </lineage>
</organism>
<dbReference type="EMBL" id="UOFQ01000194">
    <property type="protein sequence ID" value="VAW90468.1"/>
    <property type="molecule type" value="Genomic_DNA"/>
</dbReference>
<evidence type="ECO:0000256" key="13">
    <source>
        <dbReference type="ARBA" id="ARBA00023268"/>
    </source>
</evidence>
<evidence type="ECO:0000256" key="3">
    <source>
        <dbReference type="ARBA" id="ARBA00022475"/>
    </source>
</evidence>
<dbReference type="PANTHER" id="PTHR30487">
    <property type="entry name" value="TYPE 4 PREPILIN-LIKE PROTEINS LEADER PEPTIDE-PROCESSING ENZYME"/>
    <property type="match status" value="1"/>
</dbReference>
<proteinExistence type="inferred from homology"/>
<evidence type="ECO:0000256" key="1">
    <source>
        <dbReference type="ARBA" id="ARBA00004429"/>
    </source>
</evidence>
<dbReference type="GO" id="GO:0005886">
    <property type="term" value="C:plasma membrane"/>
    <property type="evidence" value="ECO:0007669"/>
    <property type="project" value="UniProtKB-SubCell"/>
</dbReference>
<dbReference type="InterPro" id="IPR000045">
    <property type="entry name" value="Prepilin_IV_endopep_pep"/>
</dbReference>
<dbReference type="EC" id="3.4.23.43" evidence="17"/>
<keyword evidence="9 14" id="KW-0812">Transmembrane</keyword>
<feature type="transmembrane region" description="Helical" evidence="14">
    <location>
        <begin position="182"/>
        <end position="200"/>
    </location>
</feature>
<dbReference type="GO" id="GO:0032259">
    <property type="term" value="P:methylation"/>
    <property type="evidence" value="ECO:0007669"/>
    <property type="project" value="UniProtKB-KW"/>
</dbReference>
<comment type="similarity">
    <text evidence="2">Belongs to the peptidase A24 family.</text>
</comment>
<protein>
    <submittedName>
        <fullName evidence="17">Leader peptidase (Prepilin peptidase) / N-methyltransferase</fullName>
        <ecNumber evidence="17">3.4.23.43</ecNumber>
    </submittedName>
</protein>
<evidence type="ECO:0000256" key="6">
    <source>
        <dbReference type="ARBA" id="ARBA00022670"/>
    </source>
</evidence>